<protein>
    <submittedName>
        <fullName evidence="2">Methyltransferase</fullName>
    </submittedName>
</protein>
<dbReference type="PANTHER" id="PTHR12843">
    <property type="entry name" value="PROTEIN-LYSINE N-METHYLTRANSFERASE METTL10"/>
    <property type="match status" value="1"/>
</dbReference>
<dbReference type="SUPFAM" id="SSF53335">
    <property type="entry name" value="S-adenosyl-L-methionine-dependent methyltransferases"/>
    <property type="match status" value="1"/>
</dbReference>
<evidence type="ECO:0000259" key="1">
    <source>
        <dbReference type="Pfam" id="PF08241"/>
    </source>
</evidence>
<dbReference type="STRING" id="447689.BA195_07095"/>
<evidence type="ECO:0000313" key="3">
    <source>
        <dbReference type="Proteomes" id="UP000093186"/>
    </source>
</evidence>
<dbReference type="Proteomes" id="UP000093186">
    <property type="component" value="Unassembled WGS sequence"/>
</dbReference>
<keyword evidence="2" id="KW-0808">Transferase</keyword>
<keyword evidence="3" id="KW-1185">Reference proteome</keyword>
<keyword evidence="2" id="KW-0489">Methyltransferase</keyword>
<dbReference type="AlphaFoldDB" id="A0A1B9Y3S3"/>
<proteinExistence type="predicted"/>
<gene>
    <name evidence="2" type="ORF">BA195_07095</name>
</gene>
<name>A0A1B9Y3S3_9FLAO</name>
<organism evidence="2 3">
    <name type="scientific">Tenacibaculum soleae</name>
    <dbReference type="NCBI Taxonomy" id="447689"/>
    <lineage>
        <taxon>Bacteria</taxon>
        <taxon>Pseudomonadati</taxon>
        <taxon>Bacteroidota</taxon>
        <taxon>Flavobacteriia</taxon>
        <taxon>Flavobacteriales</taxon>
        <taxon>Flavobacteriaceae</taxon>
        <taxon>Tenacibaculum</taxon>
    </lineage>
</organism>
<feature type="domain" description="Methyltransferase type 11" evidence="1">
    <location>
        <begin position="58"/>
        <end position="159"/>
    </location>
</feature>
<reference evidence="2 3" key="1">
    <citation type="submission" date="2016-06" db="EMBL/GenBank/DDBJ databases">
        <title>Draft Genome Sequence of Tenacibaculum soleae UCD-KL19.</title>
        <authorList>
            <person name="Eisen J.A."/>
            <person name="Coil D.A."/>
            <person name="Lujan K.M."/>
        </authorList>
    </citation>
    <scope>NUCLEOTIDE SEQUENCE [LARGE SCALE GENOMIC DNA]</scope>
    <source>
        <strain evidence="2 3">UCD-KL19</strain>
    </source>
</reference>
<dbReference type="EMBL" id="MAKX01000001">
    <property type="protein sequence ID" value="OCK44432.1"/>
    <property type="molecule type" value="Genomic_DNA"/>
</dbReference>
<dbReference type="RefSeq" id="WP_068703800.1">
    <property type="nucleotide sequence ID" value="NZ_MAKX01000001.1"/>
</dbReference>
<dbReference type="PANTHER" id="PTHR12843:SF5">
    <property type="entry name" value="EEF1A LYSINE METHYLTRANSFERASE 2"/>
    <property type="match status" value="1"/>
</dbReference>
<dbReference type="InterPro" id="IPR013216">
    <property type="entry name" value="Methyltransf_11"/>
</dbReference>
<sequence>MTTNESDCKNPTEINYQNHWNTAYTKNTTEKLGWFEKKAAQTMSLISKSGLKKTASILNIGVGSSVIVGELLADDYTNIIANDLSEKALTTLKNRLGEQASKVTFIADDLMHPKKLNKLSNIDLWNDRAVLHFFLKEEEKIAYFNLLKQVVAKNGFVIIAVFALDGAEKCCGLELQKYNDVMLQERLGDEFKLIEAFNYTFVNPYGGKRPYIYTLFQRINK</sequence>
<evidence type="ECO:0000313" key="2">
    <source>
        <dbReference type="EMBL" id="OCK44432.1"/>
    </source>
</evidence>
<accession>A0A1B9Y3S3</accession>
<dbReference type="InterPro" id="IPR029063">
    <property type="entry name" value="SAM-dependent_MTases_sf"/>
</dbReference>
<dbReference type="GO" id="GO:0008757">
    <property type="term" value="F:S-adenosylmethionine-dependent methyltransferase activity"/>
    <property type="evidence" value="ECO:0007669"/>
    <property type="project" value="InterPro"/>
</dbReference>
<dbReference type="Pfam" id="PF08241">
    <property type="entry name" value="Methyltransf_11"/>
    <property type="match status" value="1"/>
</dbReference>
<comment type="caution">
    <text evidence="2">The sequence shown here is derived from an EMBL/GenBank/DDBJ whole genome shotgun (WGS) entry which is preliminary data.</text>
</comment>
<dbReference type="Gene3D" id="3.40.50.150">
    <property type="entry name" value="Vaccinia Virus protein VP39"/>
    <property type="match status" value="1"/>
</dbReference>
<dbReference type="OrthoDB" id="9788660at2"/>
<dbReference type="GO" id="GO:0032259">
    <property type="term" value="P:methylation"/>
    <property type="evidence" value="ECO:0007669"/>
    <property type="project" value="UniProtKB-KW"/>
</dbReference>